<dbReference type="PIRSF" id="PIRSF000108">
    <property type="entry name" value="IDH_NADP"/>
    <property type="match status" value="1"/>
</dbReference>
<accession>A0ABM6Y1C3</accession>
<comment type="catalytic activity">
    <reaction evidence="9">
        <text>D-threo-isocitrate + NADP(+) = 2-oxoglutarate + CO2 + NADPH</text>
        <dbReference type="Rhea" id="RHEA:19629"/>
        <dbReference type="ChEBI" id="CHEBI:15562"/>
        <dbReference type="ChEBI" id="CHEBI:16526"/>
        <dbReference type="ChEBI" id="CHEBI:16810"/>
        <dbReference type="ChEBI" id="CHEBI:57783"/>
        <dbReference type="ChEBI" id="CHEBI:58349"/>
        <dbReference type="EC" id="1.1.1.42"/>
    </reaction>
</comment>
<sequence>MSKIKVKNPVVELDGDEMTRIIWDFIKNKLILPYLDIDLKYYDLSVQKRDETDDQITIDAANAIKEHRVGVKCATITPDEQRVEEFDLKKMWKSPNGTIRNIIGGTVFRQPIICSNVPRLVPGWTQPIVIGRHAFGDQYRATDFKVPGAGKLTIKFQPADGGEPIEHEVFDFPSSGVAMSMYNLDDSIKGFARACMNYGLSLGWPVYLSTKNTIMKAYDGRFKDLFEEVFQEEFKDKFEAAGITYEHRLIDDMVACAMKWNGGFVWACKNYDGDVQSDTVAQGFGSLGLMTSVLMTPDGQTVEAEAAHGTVTRHYRQHQQGKETSTNPIASIFAWSQGLKYRGEFDDTPEVVKFAETLEKVCVDTVEAGFMTKDLALLIGPNQKWLTTNQFLDKLDEGLKAAMA</sequence>
<keyword evidence="3 9" id="KW-0816">Tricarboxylic acid cycle</keyword>
<dbReference type="Proteomes" id="UP000256971">
    <property type="component" value="Chromosome"/>
</dbReference>
<evidence type="ECO:0000256" key="1">
    <source>
        <dbReference type="ARBA" id="ARBA00001936"/>
    </source>
</evidence>
<organism evidence="11 12">
    <name type="scientific">Thalassospira indica</name>
    <dbReference type="NCBI Taxonomy" id="1891279"/>
    <lineage>
        <taxon>Bacteria</taxon>
        <taxon>Pseudomonadati</taxon>
        <taxon>Pseudomonadota</taxon>
        <taxon>Alphaproteobacteria</taxon>
        <taxon>Rhodospirillales</taxon>
        <taxon>Thalassospiraceae</taxon>
        <taxon>Thalassospira</taxon>
    </lineage>
</organism>
<evidence type="ECO:0000256" key="8">
    <source>
        <dbReference type="ARBA" id="ARBA00023211"/>
    </source>
</evidence>
<evidence type="ECO:0000256" key="6">
    <source>
        <dbReference type="ARBA" id="ARBA00022857"/>
    </source>
</evidence>
<evidence type="ECO:0000256" key="4">
    <source>
        <dbReference type="ARBA" id="ARBA00022723"/>
    </source>
</evidence>
<proteinExistence type="inferred from homology"/>
<dbReference type="EMBL" id="CP031555">
    <property type="protein sequence ID" value="AXO15763.1"/>
    <property type="molecule type" value="Genomic_DNA"/>
</dbReference>
<keyword evidence="12" id="KW-1185">Reference proteome</keyword>
<dbReference type="InterPro" id="IPR019818">
    <property type="entry name" value="IsoCit/isopropylmalate_DH_CS"/>
</dbReference>
<dbReference type="NCBIfam" id="TIGR00127">
    <property type="entry name" value="nadp_idh_euk"/>
    <property type="match status" value="1"/>
</dbReference>
<evidence type="ECO:0000256" key="7">
    <source>
        <dbReference type="ARBA" id="ARBA00023002"/>
    </source>
</evidence>
<reference evidence="11 12" key="1">
    <citation type="submission" date="2018-08" db="EMBL/GenBank/DDBJ databases">
        <title>Complete genome sequence of type strain Thalassospira indica MCCC 1A01103T, isolated from isolated from deep seawater of the Indian Ocean.</title>
        <authorList>
            <person name="Liu Y."/>
        </authorList>
    </citation>
    <scope>NUCLEOTIDE SEQUENCE [LARGE SCALE GENOMIC DNA]</scope>
    <source>
        <strain evidence="11 12">PB8BT</strain>
    </source>
</reference>
<dbReference type="RefSeq" id="WP_064788549.1">
    <property type="nucleotide sequence ID" value="NZ_CP031555.1"/>
</dbReference>
<keyword evidence="4 9" id="KW-0479">Metal-binding</keyword>
<gene>
    <name evidence="11" type="ORF">DY252_17205</name>
</gene>
<dbReference type="PROSITE" id="PS00470">
    <property type="entry name" value="IDH_IMDH"/>
    <property type="match status" value="1"/>
</dbReference>
<dbReference type="InterPro" id="IPR004790">
    <property type="entry name" value="Isocitrate_DH_NADP"/>
</dbReference>
<evidence type="ECO:0000256" key="5">
    <source>
        <dbReference type="ARBA" id="ARBA00022842"/>
    </source>
</evidence>
<comment type="similarity">
    <text evidence="2 9">Belongs to the isocitrate and isopropylmalate dehydrogenases family.</text>
</comment>
<feature type="domain" description="Isopropylmalate dehydrogenase-like" evidence="10">
    <location>
        <begin position="9"/>
        <end position="395"/>
    </location>
</feature>
<dbReference type="SMART" id="SM01329">
    <property type="entry name" value="Iso_dh"/>
    <property type="match status" value="1"/>
</dbReference>
<evidence type="ECO:0000256" key="3">
    <source>
        <dbReference type="ARBA" id="ARBA00022532"/>
    </source>
</evidence>
<comment type="cofactor">
    <cofactor evidence="1">
        <name>Mn(2+)</name>
        <dbReference type="ChEBI" id="CHEBI:29035"/>
    </cofactor>
</comment>
<evidence type="ECO:0000313" key="11">
    <source>
        <dbReference type="EMBL" id="AXO15763.1"/>
    </source>
</evidence>
<evidence type="ECO:0000256" key="2">
    <source>
        <dbReference type="ARBA" id="ARBA00007769"/>
    </source>
</evidence>
<dbReference type="InterPro" id="IPR024084">
    <property type="entry name" value="IsoPropMal-DH-like_dom"/>
</dbReference>
<keyword evidence="5 9" id="KW-0460">Magnesium</keyword>
<evidence type="ECO:0000256" key="9">
    <source>
        <dbReference type="PIRNR" id="PIRNR000108"/>
    </source>
</evidence>
<name>A0ABM6Y1C3_9PROT</name>
<dbReference type="GO" id="GO:0004450">
    <property type="term" value="F:isocitrate dehydrogenase (NADP+) activity"/>
    <property type="evidence" value="ECO:0007669"/>
    <property type="project" value="UniProtKB-EC"/>
</dbReference>
<dbReference type="PANTHER" id="PTHR11822:SF21">
    <property type="entry name" value="ISOCITRATE DEHYDROGENASE [NADP], MITOCHONDRIAL"/>
    <property type="match status" value="1"/>
</dbReference>
<dbReference type="Gene3D" id="3.40.718.10">
    <property type="entry name" value="Isopropylmalate Dehydrogenase"/>
    <property type="match status" value="1"/>
</dbReference>
<comment type="cofactor">
    <cofactor evidence="9">
        <name>Mg(2+)</name>
        <dbReference type="ChEBI" id="CHEBI:18420"/>
    </cofactor>
    <cofactor evidence="9">
        <name>Mn(2+)</name>
        <dbReference type="ChEBI" id="CHEBI:29035"/>
    </cofactor>
    <text evidence="9">Binds 1 Mg(2+) or Mn(2+) ion per subunit.</text>
</comment>
<evidence type="ECO:0000259" key="10">
    <source>
        <dbReference type="SMART" id="SM01329"/>
    </source>
</evidence>
<dbReference type="Pfam" id="PF00180">
    <property type="entry name" value="Iso_dh"/>
    <property type="match status" value="1"/>
</dbReference>
<evidence type="ECO:0000313" key="12">
    <source>
        <dbReference type="Proteomes" id="UP000256971"/>
    </source>
</evidence>
<dbReference type="NCBIfam" id="NF006156">
    <property type="entry name" value="PRK08299.1"/>
    <property type="match status" value="1"/>
</dbReference>
<dbReference type="EC" id="1.1.1.42" evidence="9"/>
<keyword evidence="6 9" id="KW-0521">NADP</keyword>
<dbReference type="SUPFAM" id="SSF53659">
    <property type="entry name" value="Isocitrate/Isopropylmalate dehydrogenase-like"/>
    <property type="match status" value="1"/>
</dbReference>
<keyword evidence="8 9" id="KW-0464">Manganese</keyword>
<protein>
    <recommendedName>
        <fullName evidence="9">Isocitrate dehydrogenase [NADP]</fullName>
        <ecNumber evidence="9">1.1.1.42</ecNumber>
    </recommendedName>
</protein>
<dbReference type="PANTHER" id="PTHR11822">
    <property type="entry name" value="NADP-SPECIFIC ISOCITRATE DEHYDROGENASE"/>
    <property type="match status" value="1"/>
</dbReference>
<keyword evidence="7 9" id="KW-0560">Oxidoreductase</keyword>